<dbReference type="EMBL" id="JANPWB010000008">
    <property type="protein sequence ID" value="KAJ1164556.1"/>
    <property type="molecule type" value="Genomic_DNA"/>
</dbReference>
<gene>
    <name evidence="2" type="ORF">NDU88_004992</name>
</gene>
<organism evidence="2 3">
    <name type="scientific">Pleurodeles waltl</name>
    <name type="common">Iberian ribbed newt</name>
    <dbReference type="NCBI Taxonomy" id="8319"/>
    <lineage>
        <taxon>Eukaryota</taxon>
        <taxon>Metazoa</taxon>
        <taxon>Chordata</taxon>
        <taxon>Craniata</taxon>
        <taxon>Vertebrata</taxon>
        <taxon>Euteleostomi</taxon>
        <taxon>Amphibia</taxon>
        <taxon>Batrachia</taxon>
        <taxon>Caudata</taxon>
        <taxon>Salamandroidea</taxon>
        <taxon>Salamandridae</taxon>
        <taxon>Pleurodelinae</taxon>
        <taxon>Pleurodeles</taxon>
    </lineage>
</organism>
<evidence type="ECO:0000313" key="2">
    <source>
        <dbReference type="EMBL" id="KAJ1164556.1"/>
    </source>
</evidence>
<sequence length="226" mass="25333">MKIGTTSPLEVPVLKGQRQTIYAPGNEEKEETPAERSVRAEEAGVTRKEDGQLSQQPVKSQKADGGWKRTESALEISTVPTEAQEAHREVSSHASGEAWQTQRGAEETITVGITPNLGEDLILGTDYVNFTPLLEKACQEHITITWWEEALYGTAEVEARPVRKKLSRKKQKRKHRQEYRTTVTPESPEPVPRAATVLTTVGSFRQAQQEDPTLKNTWQQALHPDR</sequence>
<proteinExistence type="predicted"/>
<evidence type="ECO:0000256" key="1">
    <source>
        <dbReference type="SAM" id="MobiDB-lite"/>
    </source>
</evidence>
<feature type="compositionally biased region" description="Basic residues" evidence="1">
    <location>
        <begin position="162"/>
        <end position="177"/>
    </location>
</feature>
<keyword evidence="3" id="KW-1185">Reference proteome</keyword>
<accession>A0AAV7SKH5</accession>
<feature type="region of interest" description="Disordered" evidence="1">
    <location>
        <begin position="1"/>
        <end position="69"/>
    </location>
</feature>
<evidence type="ECO:0000313" key="3">
    <source>
        <dbReference type="Proteomes" id="UP001066276"/>
    </source>
</evidence>
<feature type="compositionally biased region" description="Basic and acidic residues" evidence="1">
    <location>
        <begin position="31"/>
        <end position="51"/>
    </location>
</feature>
<dbReference type="AlphaFoldDB" id="A0AAV7SKH5"/>
<protein>
    <submittedName>
        <fullName evidence="2">Uncharacterized protein</fullName>
    </submittedName>
</protein>
<dbReference type="Proteomes" id="UP001066276">
    <property type="component" value="Chromosome 4_2"/>
</dbReference>
<feature type="compositionally biased region" description="Polar residues" evidence="1">
    <location>
        <begin position="197"/>
        <end position="220"/>
    </location>
</feature>
<feature type="region of interest" description="Disordered" evidence="1">
    <location>
        <begin position="161"/>
        <end position="226"/>
    </location>
</feature>
<reference evidence="2" key="1">
    <citation type="journal article" date="2022" name="bioRxiv">
        <title>Sequencing and chromosome-scale assembly of the giantPleurodeles waltlgenome.</title>
        <authorList>
            <person name="Brown T."/>
            <person name="Elewa A."/>
            <person name="Iarovenko S."/>
            <person name="Subramanian E."/>
            <person name="Araus A.J."/>
            <person name="Petzold A."/>
            <person name="Susuki M."/>
            <person name="Suzuki K.-i.T."/>
            <person name="Hayashi T."/>
            <person name="Toyoda A."/>
            <person name="Oliveira C."/>
            <person name="Osipova E."/>
            <person name="Leigh N.D."/>
            <person name="Simon A."/>
            <person name="Yun M.H."/>
        </authorList>
    </citation>
    <scope>NUCLEOTIDE SEQUENCE</scope>
    <source>
        <strain evidence="2">20211129_DDA</strain>
        <tissue evidence="2">Liver</tissue>
    </source>
</reference>
<name>A0AAV7SKH5_PLEWA</name>
<comment type="caution">
    <text evidence="2">The sequence shown here is derived from an EMBL/GenBank/DDBJ whole genome shotgun (WGS) entry which is preliminary data.</text>
</comment>